<comment type="caution">
    <text evidence="2">The sequence shown here is derived from an EMBL/GenBank/DDBJ whole genome shotgun (WGS) entry which is preliminary data.</text>
</comment>
<reference evidence="2 3" key="1">
    <citation type="submission" date="2022-01" db="EMBL/GenBank/DDBJ databases">
        <title>A high-quality chromosome-level genome assembly of rohu carp, Labeo rohita.</title>
        <authorList>
            <person name="Arick M.A. II"/>
            <person name="Hsu C.-Y."/>
            <person name="Magbanua Z."/>
            <person name="Pechanova O."/>
            <person name="Grover C."/>
            <person name="Miller E."/>
            <person name="Thrash A."/>
            <person name="Ezzel L."/>
            <person name="Alam S."/>
            <person name="Benzie J."/>
            <person name="Hamilton M."/>
            <person name="Karsi A."/>
            <person name="Lawrence M.L."/>
            <person name="Peterson D.G."/>
        </authorList>
    </citation>
    <scope>NUCLEOTIDE SEQUENCE [LARGE SCALE GENOMIC DNA]</scope>
    <source>
        <strain evidence="3">BAU-BD-2019</strain>
        <tissue evidence="2">Blood</tissue>
    </source>
</reference>
<evidence type="ECO:0000256" key="1">
    <source>
        <dbReference type="SAM" id="MobiDB-lite"/>
    </source>
</evidence>
<keyword evidence="2" id="KW-0436">Ligase</keyword>
<accession>A0ABQ8KZX0</accession>
<dbReference type="GO" id="GO:0016874">
    <property type="term" value="F:ligase activity"/>
    <property type="evidence" value="ECO:0007669"/>
    <property type="project" value="UniProtKB-KW"/>
</dbReference>
<proteinExistence type="predicted"/>
<gene>
    <name evidence="2" type="ORF">H4Q32_029957</name>
</gene>
<evidence type="ECO:0000313" key="2">
    <source>
        <dbReference type="EMBL" id="KAI2644016.1"/>
    </source>
</evidence>
<name>A0ABQ8KZX0_LABRO</name>
<keyword evidence="3" id="KW-1185">Reference proteome</keyword>
<sequence>MDILGIAVLCDNSGLLMTGEEGTVCAAEGTTDYSESGRDNTPKRRKSALADLLGQTFNSSSACISTPSAASTAEQEMKPYQEAPALPLTDDPLEWCKSQAHRSPLLSTWAQGYLCAPGIGVSAE</sequence>
<feature type="compositionally biased region" description="Polar residues" evidence="1">
    <location>
        <begin position="62"/>
        <end position="74"/>
    </location>
</feature>
<evidence type="ECO:0000313" key="3">
    <source>
        <dbReference type="Proteomes" id="UP000830375"/>
    </source>
</evidence>
<organism evidence="2 3">
    <name type="scientific">Labeo rohita</name>
    <name type="common">Indian major carp</name>
    <name type="synonym">Cyprinus rohita</name>
    <dbReference type="NCBI Taxonomy" id="84645"/>
    <lineage>
        <taxon>Eukaryota</taxon>
        <taxon>Metazoa</taxon>
        <taxon>Chordata</taxon>
        <taxon>Craniata</taxon>
        <taxon>Vertebrata</taxon>
        <taxon>Euteleostomi</taxon>
        <taxon>Actinopterygii</taxon>
        <taxon>Neopterygii</taxon>
        <taxon>Teleostei</taxon>
        <taxon>Ostariophysi</taxon>
        <taxon>Cypriniformes</taxon>
        <taxon>Cyprinidae</taxon>
        <taxon>Labeoninae</taxon>
        <taxon>Labeonini</taxon>
        <taxon>Labeo</taxon>
    </lineage>
</organism>
<dbReference type="EMBL" id="JACTAM010002661">
    <property type="protein sequence ID" value="KAI2644016.1"/>
    <property type="molecule type" value="Genomic_DNA"/>
</dbReference>
<protein>
    <submittedName>
        <fullName evidence="2">E3 SUMO-protein ligase ZBED1</fullName>
    </submittedName>
</protein>
<dbReference type="Proteomes" id="UP000830375">
    <property type="component" value="Unassembled WGS sequence"/>
</dbReference>
<feature type="region of interest" description="Disordered" evidence="1">
    <location>
        <begin position="62"/>
        <end position="86"/>
    </location>
</feature>